<dbReference type="PANTHER" id="PTHR43364:SF4">
    <property type="entry name" value="NAD(P)-LINKED OXIDOREDUCTASE SUPERFAMILY PROTEIN"/>
    <property type="match status" value="1"/>
</dbReference>
<dbReference type="CDD" id="cd19075">
    <property type="entry name" value="AKR_AKR7A1-5"/>
    <property type="match status" value="1"/>
</dbReference>
<name>A0A286UHU8_9AGAM</name>
<gene>
    <name evidence="3" type="ORF">PNOK_0601600</name>
</gene>
<dbReference type="OrthoDB" id="2310150at2759"/>
<dbReference type="SUPFAM" id="SSF51430">
    <property type="entry name" value="NAD(P)-linked oxidoreductase"/>
    <property type="match status" value="1"/>
</dbReference>
<proteinExistence type="predicted"/>
<comment type="caution">
    <text evidence="3">The sequence shown here is derived from an EMBL/GenBank/DDBJ whole genome shotgun (WGS) entry which is preliminary data.</text>
</comment>
<keyword evidence="4" id="KW-1185">Reference proteome</keyword>
<feature type="domain" description="NADP-dependent oxidoreductase" evidence="2">
    <location>
        <begin position="87"/>
        <end position="293"/>
    </location>
</feature>
<dbReference type="Pfam" id="PF00248">
    <property type="entry name" value="Aldo_ket_red"/>
    <property type="match status" value="1"/>
</dbReference>
<dbReference type="InterPro" id="IPR036812">
    <property type="entry name" value="NAD(P)_OxRdtase_dom_sf"/>
</dbReference>
<dbReference type="InParanoid" id="A0A286UHU8"/>
<keyword evidence="1" id="KW-0560">Oxidoreductase</keyword>
<evidence type="ECO:0000259" key="2">
    <source>
        <dbReference type="Pfam" id="PF00248"/>
    </source>
</evidence>
<evidence type="ECO:0000313" key="3">
    <source>
        <dbReference type="EMBL" id="PAV19172.1"/>
    </source>
</evidence>
<protein>
    <submittedName>
        <fullName evidence="3">Aldo keto reductase</fullName>
    </submittedName>
</protein>
<dbReference type="AlphaFoldDB" id="A0A286UHU8"/>
<reference evidence="3 4" key="1">
    <citation type="journal article" date="2017" name="Mol. Ecol.">
        <title>Comparative and population genomic landscape of Phellinus noxius: A hypervariable fungus causing root rot in trees.</title>
        <authorList>
            <person name="Chung C.L."/>
            <person name="Lee T.J."/>
            <person name="Akiba M."/>
            <person name="Lee H.H."/>
            <person name="Kuo T.H."/>
            <person name="Liu D."/>
            <person name="Ke H.M."/>
            <person name="Yokoi T."/>
            <person name="Roa M.B."/>
            <person name="Lu M.J."/>
            <person name="Chang Y.Y."/>
            <person name="Ann P.J."/>
            <person name="Tsai J.N."/>
            <person name="Chen C.Y."/>
            <person name="Tzean S.S."/>
            <person name="Ota Y."/>
            <person name="Hattori T."/>
            <person name="Sahashi N."/>
            <person name="Liou R.F."/>
            <person name="Kikuchi T."/>
            <person name="Tsai I.J."/>
        </authorList>
    </citation>
    <scope>NUCLEOTIDE SEQUENCE [LARGE SCALE GENOMIC DNA]</scope>
    <source>
        <strain evidence="3 4">FFPRI411160</strain>
    </source>
</reference>
<dbReference type="InterPro" id="IPR050523">
    <property type="entry name" value="AKR_Detox_Biosynth"/>
</dbReference>
<evidence type="ECO:0000313" key="4">
    <source>
        <dbReference type="Proteomes" id="UP000217199"/>
    </source>
</evidence>
<accession>A0A286UHU8</accession>
<dbReference type="Gene3D" id="3.20.20.100">
    <property type="entry name" value="NADP-dependent oxidoreductase domain"/>
    <property type="match status" value="1"/>
</dbReference>
<dbReference type="InterPro" id="IPR023210">
    <property type="entry name" value="NADP_OxRdtase_dom"/>
</dbReference>
<dbReference type="STRING" id="2282107.A0A286UHU8"/>
<evidence type="ECO:0000256" key="1">
    <source>
        <dbReference type="ARBA" id="ARBA00023002"/>
    </source>
</evidence>
<dbReference type="GO" id="GO:0016491">
    <property type="term" value="F:oxidoreductase activity"/>
    <property type="evidence" value="ECO:0007669"/>
    <property type="project" value="UniProtKB-KW"/>
</dbReference>
<sequence length="305" mass="34073">MVTSATALKISLGCMPFGEEGLEGVRVHSVNAVAEIVGIFQKHGHVELDTAYAYAGGTSEAFLGALEPSIEERGLRVSTKSLPGRNRTTPFEETFKATDELFKEGKFARLGISNYMSWEVAEIVMLCRSKNWVQPTIYQGIYNAIHRAVEPELFPCLRKFGLSFYSYNALGGGFFTGKYSSPNVLLDNGTLFDASAHGNQAQIYLKRYWNEEYFKALAVVRRALEQRRGSGKEKLTLTEAALRWISHHSAMKKEYGDCVIIGVSKAEYMEENLSGFEGGPLPEDVVKAIDKAWDTVRPVVKQYWI</sequence>
<organism evidence="3 4">
    <name type="scientific">Pyrrhoderma noxium</name>
    <dbReference type="NCBI Taxonomy" id="2282107"/>
    <lineage>
        <taxon>Eukaryota</taxon>
        <taxon>Fungi</taxon>
        <taxon>Dikarya</taxon>
        <taxon>Basidiomycota</taxon>
        <taxon>Agaricomycotina</taxon>
        <taxon>Agaricomycetes</taxon>
        <taxon>Hymenochaetales</taxon>
        <taxon>Hymenochaetaceae</taxon>
        <taxon>Pyrrhoderma</taxon>
    </lineage>
</organism>
<dbReference type="Proteomes" id="UP000217199">
    <property type="component" value="Unassembled WGS sequence"/>
</dbReference>
<dbReference type="EMBL" id="NBII01000005">
    <property type="protein sequence ID" value="PAV19172.1"/>
    <property type="molecule type" value="Genomic_DNA"/>
</dbReference>
<dbReference type="PANTHER" id="PTHR43364">
    <property type="entry name" value="NADH-SPECIFIC METHYLGLYOXAL REDUCTASE-RELATED"/>
    <property type="match status" value="1"/>
</dbReference>